<dbReference type="Proteomes" id="UP000662637">
    <property type="component" value="Unassembled WGS sequence"/>
</dbReference>
<feature type="region of interest" description="Disordered" evidence="1">
    <location>
        <begin position="1"/>
        <end position="111"/>
    </location>
</feature>
<evidence type="ECO:0000313" key="4">
    <source>
        <dbReference type="Proteomes" id="UP000335636"/>
    </source>
</evidence>
<dbReference type="EMBL" id="CABDUW010001252">
    <property type="protein sequence ID" value="VTJ79977.1"/>
    <property type="molecule type" value="Genomic_DNA"/>
</dbReference>
<dbReference type="Proteomes" id="UP000335636">
    <property type="component" value="Unassembled WGS sequence"/>
</dbReference>
<dbReference type="EMBL" id="WJEC01000714">
    <property type="protein sequence ID" value="KAF7481495.1"/>
    <property type="molecule type" value="Genomic_DNA"/>
</dbReference>
<evidence type="ECO:0000256" key="1">
    <source>
        <dbReference type="SAM" id="MobiDB-lite"/>
    </source>
</evidence>
<sequence length="111" mass="11534">MSQDAQPGGPWTPKQLAVAPWPHAHGTSQRILGLLRPAVGNVSPGPAALEPHKTSSSLTDEKNGAQTRPAGAPPRSLQPPPSRPDPELSGSPRRGPPKDKKLLATNGTPLP</sequence>
<evidence type="ECO:0000313" key="3">
    <source>
        <dbReference type="EMBL" id="VTJ79977.1"/>
    </source>
</evidence>
<protein>
    <submittedName>
        <fullName evidence="3">Uncharacterized protein</fullName>
    </submittedName>
</protein>
<gene>
    <name evidence="2" type="ORF">GHT09_007269</name>
    <name evidence="3" type="ORF">MONAX_5E041217</name>
</gene>
<reference evidence="2" key="2">
    <citation type="submission" date="2020-08" db="EMBL/GenBank/DDBJ databases">
        <authorList>
            <person name="Shumante A."/>
            <person name="Zimin A.V."/>
            <person name="Puiu D."/>
            <person name="Salzberg S.L."/>
        </authorList>
    </citation>
    <scope>NUCLEOTIDE SEQUENCE</scope>
    <source>
        <strain evidence="2">WC2-LM</strain>
        <tissue evidence="2">Liver</tissue>
    </source>
</reference>
<evidence type="ECO:0000313" key="2">
    <source>
        <dbReference type="EMBL" id="KAF7481495.1"/>
    </source>
</evidence>
<proteinExistence type="predicted"/>
<dbReference type="AlphaFoldDB" id="A0A5E4CDE1"/>
<keyword evidence="4" id="KW-1185">Reference proteome</keyword>
<organism evidence="3 4">
    <name type="scientific">Marmota monax</name>
    <name type="common">Woodchuck</name>
    <dbReference type="NCBI Taxonomy" id="9995"/>
    <lineage>
        <taxon>Eukaryota</taxon>
        <taxon>Metazoa</taxon>
        <taxon>Chordata</taxon>
        <taxon>Craniata</taxon>
        <taxon>Vertebrata</taxon>
        <taxon>Euteleostomi</taxon>
        <taxon>Mammalia</taxon>
        <taxon>Eutheria</taxon>
        <taxon>Euarchontoglires</taxon>
        <taxon>Glires</taxon>
        <taxon>Rodentia</taxon>
        <taxon>Sciuromorpha</taxon>
        <taxon>Sciuridae</taxon>
        <taxon>Xerinae</taxon>
        <taxon>Marmotini</taxon>
        <taxon>Marmota</taxon>
    </lineage>
</organism>
<reference evidence="3 4" key="1">
    <citation type="submission" date="2019-04" db="EMBL/GenBank/DDBJ databases">
        <authorList>
            <person name="Alioto T."/>
            <person name="Alioto T."/>
        </authorList>
    </citation>
    <scope>NUCLEOTIDE SEQUENCE [LARGE SCALE GENOMIC DNA]</scope>
</reference>
<name>A0A5E4CDE1_MARMO</name>
<accession>A0A5E4CDE1</accession>